<feature type="domain" description="dATP/dGTP diphosphohydrolase MazZ" evidence="1">
    <location>
        <begin position="102"/>
        <end position="194"/>
    </location>
</feature>
<proteinExistence type="predicted"/>
<organism evidence="2">
    <name type="scientific">Klebsiella pneumoniae</name>
    <dbReference type="NCBI Taxonomy" id="573"/>
    <lineage>
        <taxon>Bacteria</taxon>
        <taxon>Pseudomonadati</taxon>
        <taxon>Pseudomonadota</taxon>
        <taxon>Gammaproteobacteria</taxon>
        <taxon>Enterobacterales</taxon>
        <taxon>Enterobacteriaceae</taxon>
        <taxon>Klebsiella/Raoultella group</taxon>
        <taxon>Klebsiella</taxon>
        <taxon>Klebsiella pneumoniae complex</taxon>
    </lineage>
</organism>
<dbReference type="AlphaFoldDB" id="A0A6A8EPL6"/>
<dbReference type="InterPro" id="IPR007538">
    <property type="entry name" value="dATP/dGTP_dipphydrolase_MazZ"/>
</dbReference>
<dbReference type="Pfam" id="PF04447">
    <property type="entry name" value="dATP-dGTP_PPHyd"/>
    <property type="match status" value="1"/>
</dbReference>
<evidence type="ECO:0000313" key="2">
    <source>
        <dbReference type="EMBL" id="MRJ82887.1"/>
    </source>
</evidence>
<comment type="caution">
    <text evidence="2">The sequence shown here is derived from an EMBL/GenBank/DDBJ whole genome shotgun (WGS) entry which is preliminary data.</text>
</comment>
<protein>
    <submittedName>
        <fullName evidence="2">DUF550 domain-containing protein</fullName>
    </submittedName>
</protein>
<gene>
    <name evidence="2" type="ORF">GJJ20_23440</name>
</gene>
<accession>A0A6A8EPL6</accession>
<reference evidence="2" key="1">
    <citation type="submission" date="2019-10" db="EMBL/GenBank/DDBJ databases">
        <title>Molecular typing, antibiotic resistance determination and virulence profiling for 36 multidrug-resistant clinical Klebsiella pneumoniae isolates using second- and third-generation sequencing.</title>
        <authorList>
            <person name="Shelenkov A."/>
            <person name="Mikhaylova Y."/>
            <person name="Yanushevich Y."/>
            <person name="Samoilov A."/>
            <person name="Petrova L."/>
            <person name="Fomina V."/>
            <person name="Gusarov V."/>
            <person name="Zamyatin M."/>
            <person name="Shagin D."/>
        </authorList>
    </citation>
    <scope>NUCLEOTIDE SEQUENCE</scope>
    <source>
        <strain evidence="2">CriePir152</strain>
    </source>
</reference>
<evidence type="ECO:0000259" key="1">
    <source>
        <dbReference type="Pfam" id="PF04447"/>
    </source>
</evidence>
<name>A0A6A8EPL6_KLEPN</name>
<dbReference type="EMBL" id="WJVX01000031">
    <property type="protein sequence ID" value="MRJ82887.1"/>
    <property type="molecule type" value="Genomic_DNA"/>
</dbReference>
<sequence length="223" mass="25490">MTNNQLTDAQISNATLIRLIRWADEHKSHYVTAALRELQERRKAAMDSKPVAWTDEQELRDVDRGGCGYLFTVNPVTPHADERRIILLYRHAQPASEREQVRREHAEWSQATFGNVGPVGPLKHLSKEALEAAAEPGDLSEWADMQFLMWDAQRRAGITDEQITQAMIEKLAVNKQREWPEPKDGEPRLHIKEQLRKKVDRCDVYTEGARGGCGTCIFNGNFE</sequence>